<evidence type="ECO:0000256" key="5">
    <source>
        <dbReference type="ARBA" id="ARBA00022679"/>
    </source>
</evidence>
<comment type="function">
    <text evidence="12">Catalyzes the formation of NAD(+) from nicotinamide mononucleotide (NMN) and ATP. Can also use the deamidated form; nicotinic acid mononucleotide (NaMN) as substrate with the same efficiency. Can use triazofurin monophosphate (TrMP) as substrate. Can also use GTP and ITP as nucleotide donors. Also catalyzes the reverse reaction, i.e. the pyrophosphorolytic cleavage of NAD(+). For the pyrophosphorolytic activity, can use NAD(+), NADH, NaAD, nicotinic acid adenine dinucleotide phosphate (NHD), nicotinamide guanine dinucleotide (NGD) as substrates. Fails to cleave phosphorylated dinucleotides NADP(+), NADPH and NaADP(+). Protects against axonal degeneration following injury. May be involved in the maintenance of axonal integrity. Also functions as a stress-response chaperone protein that prevents toxic aggregation of proteins; this function may be independent of its NAD(+) synthesis activity.</text>
</comment>
<proteinExistence type="inferred from homology"/>
<evidence type="ECO:0000256" key="1">
    <source>
        <dbReference type="ARBA" id="ARBA00001946"/>
    </source>
</evidence>
<dbReference type="GO" id="GO:0004515">
    <property type="term" value="F:nicotinate-nucleotide adenylyltransferase activity"/>
    <property type="evidence" value="ECO:0007669"/>
    <property type="project" value="UniProtKB-EC"/>
</dbReference>
<dbReference type="GO" id="GO:0009435">
    <property type="term" value="P:NAD+ biosynthetic process"/>
    <property type="evidence" value="ECO:0007669"/>
    <property type="project" value="UniProtKB-UniPathway"/>
</dbReference>
<reference evidence="15 16" key="2">
    <citation type="submission" date="2016-08" db="EMBL/GenBank/DDBJ databases">
        <title>Pervasive Adenine N6-methylation of Active Genes in Fungi.</title>
        <authorList>
            <consortium name="DOE Joint Genome Institute"/>
            <person name="Mondo S.J."/>
            <person name="Dannebaum R.O."/>
            <person name="Kuo R.C."/>
            <person name="Labutti K."/>
            <person name="Haridas S."/>
            <person name="Kuo A."/>
            <person name="Salamov A."/>
            <person name="Ahrendt S.R."/>
            <person name="Lipzen A."/>
            <person name="Sullivan W."/>
            <person name="Andreopoulos W.B."/>
            <person name="Clum A."/>
            <person name="Lindquist E."/>
            <person name="Daum C."/>
            <person name="Ramamoorthy G.K."/>
            <person name="Gryganskyi A."/>
            <person name="Culley D."/>
            <person name="Magnuson J.K."/>
            <person name="James T.Y."/>
            <person name="O'Malley M.A."/>
            <person name="Stajich J.E."/>
            <person name="Spatafora J.W."/>
            <person name="Visel A."/>
            <person name="Grigoriev I.V."/>
        </authorList>
    </citation>
    <scope>NUCLEOTIDE SEQUENCE [LARGE SCALE GENOMIC DNA]</scope>
    <source>
        <strain evidence="16">finn</strain>
    </source>
</reference>
<comment type="catalytic activity">
    <reaction evidence="11 13">
        <text>beta-nicotinamide D-ribonucleotide + ATP + H(+) = diphosphate + NAD(+)</text>
        <dbReference type="Rhea" id="RHEA:21360"/>
        <dbReference type="ChEBI" id="CHEBI:14649"/>
        <dbReference type="ChEBI" id="CHEBI:15378"/>
        <dbReference type="ChEBI" id="CHEBI:30616"/>
        <dbReference type="ChEBI" id="CHEBI:33019"/>
        <dbReference type="ChEBI" id="CHEBI:57540"/>
        <dbReference type="EC" id="2.7.7.1"/>
    </reaction>
</comment>
<dbReference type="Proteomes" id="UP000193719">
    <property type="component" value="Unassembled WGS sequence"/>
</dbReference>
<dbReference type="STRING" id="1754191.A0A1Y1V526"/>
<dbReference type="SUPFAM" id="SSF52374">
    <property type="entry name" value="Nucleotidylyl transferase"/>
    <property type="match status" value="1"/>
</dbReference>
<comment type="similarity">
    <text evidence="13">Belongs to the eukaryotic NMN adenylyltransferase family.</text>
</comment>
<dbReference type="FunFam" id="3.40.50.620:FF:000221">
    <property type="entry name" value="Nicotinamide/nicotinic acid mononucleotide adenylyltransferase 3"/>
    <property type="match status" value="1"/>
</dbReference>
<keyword evidence="16" id="KW-1185">Reference proteome</keyword>
<dbReference type="Gene3D" id="3.40.50.620">
    <property type="entry name" value="HUPs"/>
    <property type="match status" value="1"/>
</dbReference>
<dbReference type="InterPro" id="IPR004821">
    <property type="entry name" value="Cyt_trans-like"/>
</dbReference>
<comment type="caution">
    <text evidence="15">The sequence shown here is derived from an EMBL/GenBank/DDBJ whole genome shotgun (WGS) entry which is preliminary data.</text>
</comment>
<comment type="subunit">
    <text evidence="3">Homotetramer.</text>
</comment>
<reference evidence="15 16" key="1">
    <citation type="submission" date="2016-08" db="EMBL/GenBank/DDBJ databases">
        <title>Genomes of anaerobic fungi encode conserved fungal cellulosomes for biomass hydrolysis.</title>
        <authorList>
            <consortium name="DOE Joint Genome Institute"/>
            <person name="Haitjema C.H."/>
            <person name="Gilmore S.P."/>
            <person name="Henske J.K."/>
            <person name="Solomon K.V."/>
            <person name="De Groot R."/>
            <person name="Kuo A."/>
            <person name="Mondo S.J."/>
            <person name="Salamov A.A."/>
            <person name="Labutti K."/>
            <person name="Zhao Z."/>
            <person name="Chiniquy J."/>
            <person name="Barry K."/>
            <person name="Brewer H.M."/>
            <person name="Purvine S.O."/>
            <person name="Wright A.T."/>
            <person name="Boxma B."/>
            <person name="Van Alen T."/>
            <person name="Hackstein J.H."/>
            <person name="Baker S.E."/>
            <person name="Grigoriev I.V."/>
            <person name="O'Malley M.A."/>
        </authorList>
    </citation>
    <scope>NUCLEOTIDE SEQUENCE [LARGE SCALE GENOMIC DNA]</scope>
    <source>
        <strain evidence="16">finn</strain>
    </source>
</reference>
<evidence type="ECO:0000256" key="10">
    <source>
        <dbReference type="ARBA" id="ARBA00023128"/>
    </source>
</evidence>
<dbReference type="AlphaFoldDB" id="A0A1Y1V526"/>
<protein>
    <recommendedName>
        <fullName evidence="13">Nicotinamide-nucleotide adenylyltransferase</fullName>
        <ecNumber evidence="13">2.7.7.1</ecNumber>
        <ecNumber evidence="13">2.7.7.18</ecNumber>
    </recommendedName>
</protein>
<evidence type="ECO:0000259" key="14">
    <source>
        <dbReference type="Pfam" id="PF01467"/>
    </source>
</evidence>
<evidence type="ECO:0000256" key="12">
    <source>
        <dbReference type="ARBA" id="ARBA00093425"/>
    </source>
</evidence>
<dbReference type="InterPro" id="IPR005248">
    <property type="entry name" value="NadD/NMNAT"/>
</dbReference>
<evidence type="ECO:0000256" key="13">
    <source>
        <dbReference type="RuleBase" id="RU362021"/>
    </source>
</evidence>
<evidence type="ECO:0000256" key="11">
    <source>
        <dbReference type="ARBA" id="ARBA00049001"/>
    </source>
</evidence>
<keyword evidence="9 13" id="KW-0520">NAD</keyword>
<dbReference type="EMBL" id="MCFH01000030">
    <property type="protein sequence ID" value="ORX47542.1"/>
    <property type="molecule type" value="Genomic_DNA"/>
</dbReference>
<dbReference type="UniPathway" id="UPA00253">
    <property type="reaction ID" value="UER00600"/>
</dbReference>
<comment type="cofactor">
    <cofactor evidence="1">
        <name>Mg(2+)</name>
        <dbReference type="ChEBI" id="CHEBI:18420"/>
    </cofactor>
</comment>
<dbReference type="OrthoDB" id="422187at2759"/>
<dbReference type="InterPro" id="IPR051182">
    <property type="entry name" value="Euk_NMN_adenylyltrnsfrase"/>
</dbReference>
<feature type="domain" description="Cytidyltransferase-like" evidence="14">
    <location>
        <begin position="27"/>
        <end position="216"/>
    </location>
</feature>
<keyword evidence="7 13" id="KW-0547">Nucleotide-binding</keyword>
<comment type="pathway">
    <text evidence="13">Cofactor biosynthesis; NAD(+) biosynthesis; NAD(+) from nicotinamide D-ribonucleotide: step 1/1.</text>
</comment>
<dbReference type="Pfam" id="PF01467">
    <property type="entry name" value="CTP_transf_like"/>
    <property type="match status" value="1"/>
</dbReference>
<evidence type="ECO:0000256" key="9">
    <source>
        <dbReference type="ARBA" id="ARBA00023027"/>
    </source>
</evidence>
<dbReference type="EC" id="2.7.7.1" evidence="13"/>
<dbReference type="EC" id="2.7.7.18" evidence="13"/>
<keyword evidence="4 13" id="KW-0662">Pyridine nucleotide biosynthesis</keyword>
<keyword evidence="5 13" id="KW-0808">Transferase</keyword>
<dbReference type="InterPro" id="IPR014729">
    <property type="entry name" value="Rossmann-like_a/b/a_fold"/>
</dbReference>
<evidence type="ECO:0000313" key="15">
    <source>
        <dbReference type="EMBL" id="ORX47542.1"/>
    </source>
</evidence>
<keyword evidence="8 13" id="KW-0067">ATP-binding</keyword>
<dbReference type="GO" id="GO:0005759">
    <property type="term" value="C:mitochondrial matrix"/>
    <property type="evidence" value="ECO:0007669"/>
    <property type="project" value="UniProtKB-ARBA"/>
</dbReference>
<comment type="catalytic activity">
    <reaction evidence="13">
        <text>nicotinate beta-D-ribonucleotide + ATP + H(+) = deamido-NAD(+) + diphosphate</text>
        <dbReference type="Rhea" id="RHEA:22860"/>
        <dbReference type="ChEBI" id="CHEBI:15378"/>
        <dbReference type="ChEBI" id="CHEBI:30616"/>
        <dbReference type="ChEBI" id="CHEBI:33019"/>
        <dbReference type="ChEBI" id="CHEBI:57502"/>
        <dbReference type="ChEBI" id="CHEBI:58437"/>
        <dbReference type="EC" id="2.7.7.18"/>
    </reaction>
</comment>
<keyword evidence="10" id="KW-0496">Mitochondrion</keyword>
<organism evidence="15 16">
    <name type="scientific">Piromyces finnis</name>
    <dbReference type="NCBI Taxonomy" id="1754191"/>
    <lineage>
        <taxon>Eukaryota</taxon>
        <taxon>Fungi</taxon>
        <taxon>Fungi incertae sedis</taxon>
        <taxon>Chytridiomycota</taxon>
        <taxon>Chytridiomycota incertae sedis</taxon>
        <taxon>Neocallimastigomycetes</taxon>
        <taxon>Neocallimastigales</taxon>
        <taxon>Neocallimastigaceae</taxon>
        <taxon>Piromyces</taxon>
    </lineage>
</organism>
<dbReference type="PANTHER" id="PTHR12039">
    <property type="entry name" value="NICOTINAMIDE MONONUCLEOTIDE ADENYLYLTRANSFERASE"/>
    <property type="match status" value="1"/>
</dbReference>
<name>A0A1Y1V526_9FUNG</name>
<gene>
    <name evidence="15" type="ORF">BCR36DRAFT_584652</name>
</gene>
<dbReference type="GO" id="GO:0000309">
    <property type="term" value="F:nicotinamide-nucleotide adenylyltransferase activity"/>
    <property type="evidence" value="ECO:0007669"/>
    <property type="project" value="UniProtKB-EC"/>
</dbReference>
<accession>A0A1Y1V526</accession>
<evidence type="ECO:0000256" key="6">
    <source>
        <dbReference type="ARBA" id="ARBA00022695"/>
    </source>
</evidence>
<evidence type="ECO:0000256" key="3">
    <source>
        <dbReference type="ARBA" id="ARBA00011881"/>
    </source>
</evidence>
<evidence type="ECO:0000256" key="4">
    <source>
        <dbReference type="ARBA" id="ARBA00022642"/>
    </source>
</evidence>
<evidence type="ECO:0000256" key="2">
    <source>
        <dbReference type="ARBA" id="ARBA00004173"/>
    </source>
</evidence>
<dbReference type="PANTHER" id="PTHR12039:SF0">
    <property type="entry name" value="NICOTINAMIDE-NUCLEOTIDE ADENYLYLTRANSFERASE"/>
    <property type="match status" value="1"/>
</dbReference>
<evidence type="ECO:0000313" key="16">
    <source>
        <dbReference type="Proteomes" id="UP000193719"/>
    </source>
</evidence>
<sequence length="244" mass="27802">MENYKFPINRLKTKLEDSSKTPIVLILFGSLNPITYLHLRLFELARDHLKNSNSNWEVVGCYISPVSPGYYKPNLLPPKDRNNMCQLAADCTDYIMVDIWETLHKEYIRTLPALKHFSTELNKDGGILIEDGTRKNIIPVILAGGDLIETMTQPGVWAECDIIDILKDYGSVVVERSGTNLSEVVAKDKILSQFQDRIVVVKQTIPNDVSSTRVRNCIKNNLSIRYIVPDSVIDYIKENNLYKN</sequence>
<comment type="subcellular location">
    <subcellularLocation>
        <location evidence="2">Mitochondrion</location>
    </subcellularLocation>
</comment>
<dbReference type="GO" id="GO:0005524">
    <property type="term" value="F:ATP binding"/>
    <property type="evidence" value="ECO:0007669"/>
    <property type="project" value="UniProtKB-KW"/>
</dbReference>
<evidence type="ECO:0000256" key="8">
    <source>
        <dbReference type="ARBA" id="ARBA00022840"/>
    </source>
</evidence>
<dbReference type="NCBIfam" id="TIGR00482">
    <property type="entry name" value="nicotinate (nicotinamide) nucleotide adenylyltransferase"/>
    <property type="match status" value="1"/>
</dbReference>
<keyword evidence="6 13" id="KW-0548">Nucleotidyltransferase</keyword>
<evidence type="ECO:0000256" key="7">
    <source>
        <dbReference type="ARBA" id="ARBA00022741"/>
    </source>
</evidence>